<evidence type="ECO:0000256" key="4">
    <source>
        <dbReference type="ARBA" id="ARBA00006739"/>
    </source>
</evidence>
<dbReference type="SUPFAM" id="SSF53448">
    <property type="entry name" value="Nucleotide-diphospho-sugar transferases"/>
    <property type="match status" value="1"/>
</dbReference>
<evidence type="ECO:0000256" key="5">
    <source>
        <dbReference type="ARBA" id="ARBA00012699"/>
    </source>
</evidence>
<comment type="catalytic activity">
    <reaction evidence="15">
        <text>N-(9Z-octadecenoyl)-sphing-4-enine + UDP-alpha-D-xylose = beta-D-xylosyl-(1&lt;-&gt;1')-N-(9Z-octadecenoyl)-sphing-4-enine + UDP + H(+)</text>
        <dbReference type="Rhea" id="RHEA:70247"/>
        <dbReference type="ChEBI" id="CHEBI:15378"/>
        <dbReference type="ChEBI" id="CHEBI:57632"/>
        <dbReference type="ChEBI" id="CHEBI:58223"/>
        <dbReference type="ChEBI" id="CHEBI:77996"/>
        <dbReference type="ChEBI" id="CHEBI:189081"/>
    </reaction>
    <physiologicalReaction direction="left-to-right" evidence="15">
        <dbReference type="Rhea" id="RHEA:70248"/>
    </physiologicalReaction>
</comment>
<keyword evidence="18" id="KW-1185">Reference proteome</keyword>
<comment type="pathway">
    <text evidence="2">Lipid metabolism; sphingolipid metabolism.</text>
</comment>
<dbReference type="Proteomes" id="UP001461498">
    <property type="component" value="Unassembled WGS sequence"/>
</dbReference>
<feature type="transmembrane region" description="Helical" evidence="16">
    <location>
        <begin position="79"/>
        <end position="106"/>
    </location>
</feature>
<dbReference type="Gene3D" id="3.90.550.10">
    <property type="entry name" value="Spore Coat Polysaccharide Biosynthesis Protein SpsA, Chain A"/>
    <property type="match status" value="1"/>
</dbReference>
<comment type="similarity">
    <text evidence="4">Belongs to the glycosyltransferase 2 family.</text>
</comment>
<accession>A0AAW1D619</accession>
<dbReference type="CDD" id="cd02520">
    <property type="entry name" value="Glucosylceramide_synthase"/>
    <property type="match status" value="1"/>
</dbReference>
<evidence type="ECO:0000256" key="11">
    <source>
        <dbReference type="ARBA" id="ARBA00023034"/>
    </source>
</evidence>
<keyword evidence="8" id="KW-0808">Transferase</keyword>
<evidence type="ECO:0000256" key="16">
    <source>
        <dbReference type="SAM" id="Phobius"/>
    </source>
</evidence>
<feature type="transmembrane region" description="Helical" evidence="16">
    <location>
        <begin position="391"/>
        <end position="412"/>
    </location>
</feature>
<dbReference type="Pfam" id="PF13506">
    <property type="entry name" value="Glyco_transf_21"/>
    <property type="match status" value="1"/>
</dbReference>
<comment type="caution">
    <text evidence="17">The sequence shown here is derived from an EMBL/GenBank/DDBJ whole genome shotgun (WGS) entry which is preliminary data.</text>
</comment>
<evidence type="ECO:0000313" key="18">
    <source>
        <dbReference type="Proteomes" id="UP001461498"/>
    </source>
</evidence>
<comment type="subcellular location">
    <subcellularLocation>
        <location evidence="1">Golgi apparatus membrane</location>
        <topology evidence="1">Multi-pass membrane protein</topology>
    </subcellularLocation>
</comment>
<evidence type="ECO:0000256" key="7">
    <source>
        <dbReference type="ARBA" id="ARBA00022676"/>
    </source>
</evidence>
<evidence type="ECO:0000256" key="8">
    <source>
        <dbReference type="ARBA" id="ARBA00022679"/>
    </source>
</evidence>
<dbReference type="InterPro" id="IPR025993">
    <property type="entry name" value="Ceramide_glucosylTrfase"/>
</dbReference>
<feature type="transmembrane region" description="Helical" evidence="16">
    <location>
        <begin position="357"/>
        <end position="385"/>
    </location>
</feature>
<sequence length="468" mass="53989">MNKIKLISENGHRFPMYKGRSYIRCIQDSTVFSINNRNAENYRLLFVNIIAQLNINNSFRKIIKDNCVKLTYHSIVWWYALYSLSVFLLIFWSGKWVVHILAIVYAKYRLHRKTQLLPNESGTSYPGVTILKPLMGVDPNLFSNLETFFTMNYPLYEIYFCIEDENDPAIMVAKRLQDKYPNISSKIFTGGSKVGVNPKINNMHQGYKESNHPLILISDSGIRMKEDTLLDMVNHLADDVGLVHQMPFTCDRGGFAGTLEKVYFGTAQARIYLAADLLNINCHTGMSALIRKNLIDEVGGISAFSCYLAEDFFLAKSLTDRGWKITVSSQPAWQNSGICQIQFFQARLRRWVKLRVAMLPLTLLFEPLSECLVLGACTAWAVNFIFNWDPILFYLVHVLVWFFCDWILLSIVQNGTLPFNKFDFVIGWIFREACSPYLFVKALLNPKIRWRSRTYKLKWGGIAEECKV</sequence>
<evidence type="ECO:0000256" key="3">
    <source>
        <dbReference type="ARBA" id="ARBA00004991"/>
    </source>
</evidence>
<evidence type="ECO:0000256" key="15">
    <source>
        <dbReference type="ARBA" id="ARBA00048104"/>
    </source>
</evidence>
<keyword evidence="10 16" id="KW-1133">Transmembrane helix</keyword>
<keyword evidence="13 16" id="KW-0472">Membrane</keyword>
<dbReference type="GO" id="GO:0000139">
    <property type="term" value="C:Golgi membrane"/>
    <property type="evidence" value="ECO:0007669"/>
    <property type="project" value="UniProtKB-SubCell"/>
</dbReference>
<name>A0AAW1D619_9HEMI</name>
<reference evidence="17 18" key="1">
    <citation type="submission" date="2022-12" db="EMBL/GenBank/DDBJ databases">
        <title>Chromosome-level genome assembly of true bugs.</title>
        <authorList>
            <person name="Ma L."/>
            <person name="Li H."/>
        </authorList>
    </citation>
    <scope>NUCLEOTIDE SEQUENCE [LARGE SCALE GENOMIC DNA]</scope>
    <source>
        <strain evidence="17">Lab_2022b</strain>
    </source>
</reference>
<gene>
    <name evidence="17" type="ORF">O3M35_010709</name>
</gene>
<evidence type="ECO:0000256" key="12">
    <source>
        <dbReference type="ARBA" id="ARBA00023098"/>
    </source>
</evidence>
<dbReference type="EMBL" id="JAPXFL010000007">
    <property type="protein sequence ID" value="KAK9504357.1"/>
    <property type="molecule type" value="Genomic_DNA"/>
</dbReference>
<dbReference type="EC" id="2.4.1.80" evidence="5"/>
<dbReference type="FunFam" id="3.90.550.10:FF:000041">
    <property type="entry name" value="UDP-glucose ceramide glucosyltransferase"/>
    <property type="match status" value="1"/>
</dbReference>
<evidence type="ECO:0000256" key="2">
    <source>
        <dbReference type="ARBA" id="ARBA00004760"/>
    </source>
</evidence>
<proteinExistence type="inferred from homology"/>
<comment type="pathway">
    <text evidence="3">Sphingolipid metabolism.</text>
</comment>
<comment type="catalytic activity">
    <reaction evidence="14">
        <text>UDP-alpha-D-xylose + an N-acylsphing-4-enine = a beta-D-xylosyl-(1&lt;-&gt;1')-N-acylsphing-4-enine + UDP + H(+)</text>
        <dbReference type="Rhea" id="RHEA:70243"/>
        <dbReference type="ChEBI" id="CHEBI:15378"/>
        <dbReference type="ChEBI" id="CHEBI:52639"/>
        <dbReference type="ChEBI" id="CHEBI:57632"/>
        <dbReference type="ChEBI" id="CHEBI:58223"/>
        <dbReference type="ChEBI" id="CHEBI:189068"/>
    </reaction>
    <physiologicalReaction direction="left-to-right" evidence="14">
        <dbReference type="Rhea" id="RHEA:70244"/>
    </physiologicalReaction>
</comment>
<evidence type="ECO:0000256" key="6">
    <source>
        <dbReference type="ARBA" id="ARBA00022516"/>
    </source>
</evidence>
<organism evidence="17 18">
    <name type="scientific">Rhynocoris fuscipes</name>
    <dbReference type="NCBI Taxonomy" id="488301"/>
    <lineage>
        <taxon>Eukaryota</taxon>
        <taxon>Metazoa</taxon>
        <taxon>Ecdysozoa</taxon>
        <taxon>Arthropoda</taxon>
        <taxon>Hexapoda</taxon>
        <taxon>Insecta</taxon>
        <taxon>Pterygota</taxon>
        <taxon>Neoptera</taxon>
        <taxon>Paraneoptera</taxon>
        <taxon>Hemiptera</taxon>
        <taxon>Heteroptera</taxon>
        <taxon>Panheteroptera</taxon>
        <taxon>Cimicomorpha</taxon>
        <taxon>Reduviidae</taxon>
        <taxon>Harpactorinae</taxon>
        <taxon>Harpactorini</taxon>
        <taxon>Rhynocoris</taxon>
    </lineage>
</organism>
<evidence type="ECO:0000256" key="14">
    <source>
        <dbReference type="ARBA" id="ARBA00047869"/>
    </source>
</evidence>
<dbReference type="PANTHER" id="PTHR12726:SF0">
    <property type="entry name" value="CERAMIDE GLUCOSYLTRANSFERASE"/>
    <property type="match status" value="1"/>
</dbReference>
<keyword evidence="11" id="KW-0333">Golgi apparatus</keyword>
<protein>
    <recommendedName>
        <fullName evidence="5">ceramide glucosyltransferase</fullName>
        <ecNumber evidence="5">2.4.1.80</ecNumber>
    </recommendedName>
</protein>
<keyword evidence="7" id="KW-0328">Glycosyltransferase</keyword>
<dbReference type="GO" id="GO:0008120">
    <property type="term" value="F:ceramide glucosyltransferase activity"/>
    <property type="evidence" value="ECO:0007669"/>
    <property type="project" value="UniProtKB-EC"/>
</dbReference>
<keyword evidence="9 16" id="KW-0812">Transmembrane</keyword>
<keyword evidence="12" id="KW-0443">Lipid metabolism</keyword>
<dbReference type="AlphaFoldDB" id="A0AAW1D619"/>
<dbReference type="GO" id="GO:0006679">
    <property type="term" value="P:glucosylceramide biosynthetic process"/>
    <property type="evidence" value="ECO:0007669"/>
    <property type="project" value="TreeGrafter"/>
</dbReference>
<evidence type="ECO:0000256" key="10">
    <source>
        <dbReference type="ARBA" id="ARBA00022989"/>
    </source>
</evidence>
<evidence type="ECO:0000313" key="17">
    <source>
        <dbReference type="EMBL" id="KAK9504357.1"/>
    </source>
</evidence>
<evidence type="ECO:0000256" key="1">
    <source>
        <dbReference type="ARBA" id="ARBA00004653"/>
    </source>
</evidence>
<evidence type="ECO:0000256" key="13">
    <source>
        <dbReference type="ARBA" id="ARBA00023136"/>
    </source>
</evidence>
<dbReference type="PANTHER" id="PTHR12726">
    <property type="entry name" value="CERAMIDE GLUCOSYLTRANSFERASE"/>
    <property type="match status" value="1"/>
</dbReference>
<keyword evidence="6" id="KW-0444">Lipid biosynthesis</keyword>
<dbReference type="InterPro" id="IPR029044">
    <property type="entry name" value="Nucleotide-diphossugar_trans"/>
</dbReference>
<evidence type="ECO:0000256" key="9">
    <source>
        <dbReference type="ARBA" id="ARBA00022692"/>
    </source>
</evidence>